<evidence type="ECO:0000256" key="3">
    <source>
        <dbReference type="ARBA" id="ARBA00023157"/>
    </source>
</evidence>
<dbReference type="GeneID" id="106820129"/>
<feature type="non-terminal residue" evidence="7">
    <location>
        <position position="105"/>
    </location>
</feature>
<reference evidence="7" key="1">
    <citation type="submission" date="2025-08" db="UniProtKB">
        <authorList>
            <consortium name="RefSeq"/>
        </authorList>
    </citation>
    <scope>IDENTIFICATION</scope>
</reference>
<dbReference type="RefSeq" id="XP_014680163.1">
    <property type="nucleotide sequence ID" value="XM_014824677.1"/>
</dbReference>
<feature type="domain" description="Laminin IV type A" evidence="5">
    <location>
        <begin position="1"/>
        <end position="105"/>
    </location>
</feature>
<protein>
    <submittedName>
        <fullName evidence="7">Uncharacterized protein LOC106820129</fullName>
    </submittedName>
</protein>
<evidence type="ECO:0000256" key="2">
    <source>
        <dbReference type="ARBA" id="ARBA00022737"/>
    </source>
</evidence>
<keyword evidence="3" id="KW-1015">Disulfide bond</keyword>
<dbReference type="Pfam" id="PF00052">
    <property type="entry name" value="Laminin_B"/>
    <property type="match status" value="1"/>
</dbReference>
<sequence>LASYGGTLDLTFMYLKPREQRDRYLASSDVIIEGRGIRLGYGGRYYRDSYNETISVPLREGEWRLLDEEGNARQLADMKEFYMVLLDVERLLLRASFHTTQTESL</sequence>
<keyword evidence="6" id="KW-1185">Reference proteome</keyword>
<keyword evidence="1" id="KW-0732">Signal</keyword>
<evidence type="ECO:0000313" key="7">
    <source>
        <dbReference type="RefSeq" id="XP_014680163.1"/>
    </source>
</evidence>
<dbReference type="SMART" id="SM00281">
    <property type="entry name" value="LamB"/>
    <property type="match status" value="1"/>
</dbReference>
<evidence type="ECO:0000256" key="1">
    <source>
        <dbReference type="ARBA" id="ARBA00022729"/>
    </source>
</evidence>
<keyword evidence="4" id="KW-0325">Glycoprotein</keyword>
<evidence type="ECO:0000256" key="4">
    <source>
        <dbReference type="ARBA" id="ARBA00023180"/>
    </source>
</evidence>
<accession>A0ABM1F6U2</accession>
<dbReference type="Proteomes" id="UP000695022">
    <property type="component" value="Unplaced"/>
</dbReference>
<gene>
    <name evidence="7" type="primary">LOC106820129</name>
</gene>
<organism evidence="6 7">
    <name type="scientific">Priapulus caudatus</name>
    <name type="common">Priapulid worm</name>
    <dbReference type="NCBI Taxonomy" id="37621"/>
    <lineage>
        <taxon>Eukaryota</taxon>
        <taxon>Metazoa</taxon>
        <taxon>Ecdysozoa</taxon>
        <taxon>Scalidophora</taxon>
        <taxon>Priapulida</taxon>
        <taxon>Priapulimorpha</taxon>
        <taxon>Priapulimorphida</taxon>
        <taxon>Priapulidae</taxon>
        <taxon>Priapulus</taxon>
    </lineage>
</organism>
<evidence type="ECO:0000259" key="5">
    <source>
        <dbReference type="PROSITE" id="PS51115"/>
    </source>
</evidence>
<proteinExistence type="predicted"/>
<dbReference type="InterPro" id="IPR000034">
    <property type="entry name" value="Laminin_IV"/>
</dbReference>
<name>A0ABM1F6U2_PRICU</name>
<evidence type="ECO:0000313" key="6">
    <source>
        <dbReference type="Proteomes" id="UP000695022"/>
    </source>
</evidence>
<keyword evidence="2" id="KW-0677">Repeat</keyword>
<dbReference type="PROSITE" id="PS51115">
    <property type="entry name" value="LAMININ_IVA"/>
    <property type="match status" value="1"/>
</dbReference>
<feature type="non-terminal residue" evidence="7">
    <location>
        <position position="1"/>
    </location>
</feature>